<proteinExistence type="predicted"/>
<reference evidence="3 4" key="1">
    <citation type="submission" date="2020-08" db="EMBL/GenBank/DDBJ databases">
        <title>Plant Genome Project.</title>
        <authorList>
            <person name="Zhang R.-G."/>
        </authorList>
    </citation>
    <scope>NUCLEOTIDE SEQUENCE [LARGE SCALE GENOMIC DNA]</scope>
    <source>
        <tissue evidence="3">Rhizome</tissue>
    </source>
</reference>
<protein>
    <submittedName>
        <fullName evidence="3">Uncharacterized protein</fullName>
    </submittedName>
</protein>
<evidence type="ECO:0000313" key="3">
    <source>
        <dbReference type="EMBL" id="KAG6517738.1"/>
    </source>
</evidence>
<keyword evidence="1" id="KW-0175">Coiled coil</keyword>
<keyword evidence="4" id="KW-1185">Reference proteome</keyword>
<organism evidence="3 4">
    <name type="scientific">Zingiber officinale</name>
    <name type="common">Ginger</name>
    <name type="synonym">Amomum zingiber</name>
    <dbReference type="NCBI Taxonomy" id="94328"/>
    <lineage>
        <taxon>Eukaryota</taxon>
        <taxon>Viridiplantae</taxon>
        <taxon>Streptophyta</taxon>
        <taxon>Embryophyta</taxon>
        <taxon>Tracheophyta</taxon>
        <taxon>Spermatophyta</taxon>
        <taxon>Magnoliopsida</taxon>
        <taxon>Liliopsida</taxon>
        <taxon>Zingiberales</taxon>
        <taxon>Zingiberaceae</taxon>
        <taxon>Zingiber</taxon>
    </lineage>
</organism>
<comment type="caution">
    <text evidence="3">The sequence shown here is derived from an EMBL/GenBank/DDBJ whole genome shotgun (WGS) entry which is preliminary data.</text>
</comment>
<sequence>MCDGEMCFGAEEILGKRGRANGSFHTCGVLGFVIALFISERGSSTGQASKTFPGQTSIAFFGQASRAFPSQASRSFLGQASRAFPGQTSRSFPSQASRTPPGHASRLSSQCELCSWLLSISRDLHPTWLTEPLLPFALDPRALLPFSFSLRLRVYPAHRYRSRAAIRRRELLAKAAALEEELKEARRAREHDARAFAAKEAEWEAERREQAEEAGRLRRRLEAAEEAAAAAASGGADDHYFVVEQMREEQARREEAVEKWKQLYLAIKTELDDLIRRTRPVRSLNTTLSVVYWGRLYKQAEEEEGMIEHLQKELKAKEVAIETLTSRAKVMEQEVSKRDREIDILRQIKWGVLGQRLRVLVSGRNPPFCGQRRPATPSAPALFPPVPNESTANVAARVHLAMWFGEEIYSKVAVFAANAGFYRAFKNGDPVAMWLMRAKGDHVYVIHHGAGRISSHDMVMGS</sequence>
<evidence type="ECO:0000256" key="1">
    <source>
        <dbReference type="SAM" id="Coils"/>
    </source>
</evidence>
<name>A0A8J5H115_ZINOF</name>
<accession>A0A8J5H115</accession>
<evidence type="ECO:0000256" key="2">
    <source>
        <dbReference type="SAM" id="MobiDB-lite"/>
    </source>
</evidence>
<feature type="region of interest" description="Disordered" evidence="2">
    <location>
        <begin position="84"/>
        <end position="104"/>
    </location>
</feature>
<feature type="coiled-coil region" evidence="1">
    <location>
        <begin position="300"/>
        <end position="334"/>
    </location>
</feature>
<dbReference type="Proteomes" id="UP000734854">
    <property type="component" value="Unassembled WGS sequence"/>
</dbReference>
<dbReference type="AlphaFoldDB" id="A0A8J5H115"/>
<dbReference type="PANTHER" id="PTHR37226:SF4">
    <property type="entry name" value="GOLGIN FAMILY A PROTEIN"/>
    <property type="match status" value="1"/>
</dbReference>
<feature type="coiled-coil region" evidence="1">
    <location>
        <begin position="161"/>
        <end position="263"/>
    </location>
</feature>
<dbReference type="PANTHER" id="PTHR37226">
    <property type="entry name" value="GOLGIN FAMILY A PROTEIN"/>
    <property type="match status" value="1"/>
</dbReference>
<gene>
    <name evidence="3" type="ORF">ZIOFF_021136</name>
</gene>
<evidence type="ECO:0000313" key="4">
    <source>
        <dbReference type="Proteomes" id="UP000734854"/>
    </source>
</evidence>
<feature type="compositionally biased region" description="Polar residues" evidence="2">
    <location>
        <begin position="86"/>
        <end position="98"/>
    </location>
</feature>
<dbReference type="EMBL" id="JACMSC010000006">
    <property type="protein sequence ID" value="KAG6517738.1"/>
    <property type="molecule type" value="Genomic_DNA"/>
</dbReference>